<evidence type="ECO:0000313" key="1">
    <source>
        <dbReference type="EMBL" id="QEK38388.1"/>
    </source>
</evidence>
<gene>
    <name evidence="1" type="ORF">FZC34_00435</name>
</gene>
<dbReference type="OrthoDB" id="1550253at2"/>
<dbReference type="RefSeq" id="WP_148971504.1">
    <property type="nucleotide sequence ID" value="NZ_CP043316.1"/>
</dbReference>
<keyword evidence="2" id="KW-1185">Reference proteome</keyword>
<dbReference type="Proteomes" id="UP000325004">
    <property type="component" value="Chromosome"/>
</dbReference>
<dbReference type="AlphaFoldDB" id="A0A5C0UEC0"/>
<organism evidence="1 2">
    <name type="scientific">Candidatus Cytomitobacter primus</name>
    <dbReference type="NCBI Taxonomy" id="2066024"/>
    <lineage>
        <taxon>Bacteria</taxon>
        <taxon>Pseudomonadati</taxon>
        <taxon>Pseudomonadota</taxon>
        <taxon>Alphaproteobacteria</taxon>
        <taxon>Holosporales</taxon>
        <taxon>Holosporaceae</taxon>
        <taxon>Candidatus Cytomitobacter</taxon>
    </lineage>
</organism>
<name>A0A5C0UEC0_9PROT</name>
<accession>A0A5C0UEC0</accession>
<dbReference type="EMBL" id="CP043316">
    <property type="protein sequence ID" value="QEK38388.1"/>
    <property type="molecule type" value="Genomic_DNA"/>
</dbReference>
<dbReference type="KEGG" id="cpri:FZC34_00435"/>
<evidence type="ECO:0000313" key="2">
    <source>
        <dbReference type="Proteomes" id="UP000325004"/>
    </source>
</evidence>
<sequence>MQSSYKSKFIILSVFLMFIPSLIDVFSRKGTKIGSVEITNHTRLAYVKKYKDQSEALNNFIADALLKSKYIDSELQVPKNLIIKHARQDKSTNLSNQDKMIIHENKIIKDQIIKAVTNSVIITNDMATAYAKGLLQLRSGKKTIVNYDQIKMDFSEEILKKHYAKNKNLFISNRVVRASMLIIDENKVSKDNLQSLIANGASIHELKDKYEGQIEGISWINRSMRHNKYTFLNSEQKSKEHFYSASDGNIIYVKVVEIIPSKQKSYEESEPQIQTNLRKEFAINNIMQVTKNAKWENIPNQTLNRKGNADNIVLFLTNKDEMNYYVDGNKLTIIHTNEVQDIEPTLEQISRSKSALTKYFASLTYRNFMQSVGLSYQDSLHTFFNNARNR</sequence>
<reference evidence="1 2" key="1">
    <citation type="submission" date="2019-08" db="EMBL/GenBank/DDBJ databases">
        <title>Highly reduced genomes of protist endosymbionts show evolutionary convergence.</title>
        <authorList>
            <person name="George E."/>
            <person name="Husnik F."/>
            <person name="Tashyreva D."/>
            <person name="Prokopchuk G."/>
            <person name="Horak A."/>
            <person name="Kwong W.K."/>
            <person name="Lukes J."/>
            <person name="Keeling P.J."/>
        </authorList>
    </citation>
    <scope>NUCLEOTIDE SEQUENCE [LARGE SCALE GENOMIC DNA]</scope>
    <source>
        <strain evidence="1">1604LC</strain>
    </source>
</reference>
<protein>
    <submittedName>
        <fullName evidence="1">Uncharacterized protein</fullName>
    </submittedName>
</protein>
<proteinExistence type="predicted"/>